<feature type="non-terminal residue" evidence="1">
    <location>
        <position position="1"/>
    </location>
</feature>
<gene>
    <name evidence="1" type="ORF">DPMN_176586</name>
</gene>
<reference evidence="1" key="1">
    <citation type="journal article" date="2019" name="bioRxiv">
        <title>The Genome of the Zebra Mussel, Dreissena polymorpha: A Resource for Invasive Species Research.</title>
        <authorList>
            <person name="McCartney M.A."/>
            <person name="Auch B."/>
            <person name="Kono T."/>
            <person name="Mallez S."/>
            <person name="Zhang Y."/>
            <person name="Obille A."/>
            <person name="Becker A."/>
            <person name="Abrahante J.E."/>
            <person name="Garbe J."/>
            <person name="Badalamenti J.P."/>
            <person name="Herman A."/>
            <person name="Mangelson H."/>
            <person name="Liachko I."/>
            <person name="Sullivan S."/>
            <person name="Sone E.D."/>
            <person name="Koren S."/>
            <person name="Silverstein K.A.T."/>
            <person name="Beckman K.B."/>
            <person name="Gohl D.M."/>
        </authorList>
    </citation>
    <scope>NUCLEOTIDE SEQUENCE</scope>
    <source>
        <strain evidence="1">Duluth1</strain>
        <tissue evidence="1">Whole animal</tissue>
    </source>
</reference>
<dbReference type="AlphaFoldDB" id="A0A9D4EBK8"/>
<comment type="caution">
    <text evidence="1">The sequence shown here is derived from an EMBL/GenBank/DDBJ whole genome shotgun (WGS) entry which is preliminary data.</text>
</comment>
<proteinExistence type="predicted"/>
<accession>A0A9D4EBK8</accession>
<keyword evidence="2" id="KW-1185">Reference proteome</keyword>
<sequence>MTTQCLDHPCSHYPPQGPAHFGVDQGIIKTNLLTKFHEDRTRNVALRVFTIKCGRTDDGQRLIPKAHLSNQ</sequence>
<evidence type="ECO:0000313" key="2">
    <source>
        <dbReference type="Proteomes" id="UP000828390"/>
    </source>
</evidence>
<dbReference type="Proteomes" id="UP000828390">
    <property type="component" value="Unassembled WGS sequence"/>
</dbReference>
<dbReference type="EMBL" id="JAIWYP010000009">
    <property type="protein sequence ID" value="KAH3775187.1"/>
    <property type="molecule type" value="Genomic_DNA"/>
</dbReference>
<protein>
    <submittedName>
        <fullName evidence="1">Uncharacterized protein</fullName>
    </submittedName>
</protein>
<reference evidence="1" key="2">
    <citation type="submission" date="2020-11" db="EMBL/GenBank/DDBJ databases">
        <authorList>
            <person name="McCartney M.A."/>
            <person name="Auch B."/>
            <person name="Kono T."/>
            <person name="Mallez S."/>
            <person name="Becker A."/>
            <person name="Gohl D.M."/>
            <person name="Silverstein K.A.T."/>
            <person name="Koren S."/>
            <person name="Bechman K.B."/>
            <person name="Herman A."/>
            <person name="Abrahante J.E."/>
            <person name="Garbe J."/>
        </authorList>
    </citation>
    <scope>NUCLEOTIDE SEQUENCE</scope>
    <source>
        <strain evidence="1">Duluth1</strain>
        <tissue evidence="1">Whole animal</tissue>
    </source>
</reference>
<name>A0A9D4EBK8_DREPO</name>
<evidence type="ECO:0000313" key="1">
    <source>
        <dbReference type="EMBL" id="KAH3775187.1"/>
    </source>
</evidence>
<organism evidence="1 2">
    <name type="scientific">Dreissena polymorpha</name>
    <name type="common">Zebra mussel</name>
    <name type="synonym">Mytilus polymorpha</name>
    <dbReference type="NCBI Taxonomy" id="45954"/>
    <lineage>
        <taxon>Eukaryota</taxon>
        <taxon>Metazoa</taxon>
        <taxon>Spiralia</taxon>
        <taxon>Lophotrochozoa</taxon>
        <taxon>Mollusca</taxon>
        <taxon>Bivalvia</taxon>
        <taxon>Autobranchia</taxon>
        <taxon>Heteroconchia</taxon>
        <taxon>Euheterodonta</taxon>
        <taxon>Imparidentia</taxon>
        <taxon>Neoheterodontei</taxon>
        <taxon>Myida</taxon>
        <taxon>Dreissenoidea</taxon>
        <taxon>Dreissenidae</taxon>
        <taxon>Dreissena</taxon>
    </lineage>
</organism>